<accession>A0A132F1Y8</accession>
<organism evidence="6 7">
    <name type="scientific">Burkholderia pseudomultivorans</name>
    <dbReference type="NCBI Taxonomy" id="1207504"/>
    <lineage>
        <taxon>Bacteria</taxon>
        <taxon>Pseudomonadati</taxon>
        <taxon>Pseudomonadota</taxon>
        <taxon>Betaproteobacteria</taxon>
        <taxon>Burkholderiales</taxon>
        <taxon>Burkholderiaceae</taxon>
        <taxon>Burkholderia</taxon>
        <taxon>Burkholderia cepacia complex</taxon>
    </lineage>
</organism>
<reference evidence="6 7" key="1">
    <citation type="submission" date="2015-11" db="EMBL/GenBank/DDBJ databases">
        <title>Expanding the genomic diversity of Burkholderia species for the development of highly accurate diagnostics.</title>
        <authorList>
            <person name="Sahl J."/>
            <person name="Keim P."/>
            <person name="Wagner D."/>
        </authorList>
    </citation>
    <scope>NUCLEOTIDE SEQUENCE [LARGE SCALE GENOMIC DNA]</scope>
    <source>
        <strain evidence="6 7">MSMB574WGS</strain>
    </source>
</reference>
<evidence type="ECO:0000259" key="5">
    <source>
        <dbReference type="Pfam" id="PF13407"/>
    </source>
</evidence>
<evidence type="ECO:0000313" key="6">
    <source>
        <dbReference type="EMBL" id="KWF66346.1"/>
    </source>
</evidence>
<gene>
    <name evidence="6" type="ORF">WT57_17705</name>
</gene>
<dbReference type="Gene3D" id="3.40.50.2300">
    <property type="match status" value="2"/>
</dbReference>
<dbReference type="InterPro" id="IPR025997">
    <property type="entry name" value="SBP_2_dom"/>
</dbReference>
<protein>
    <submittedName>
        <fullName evidence="6">ABC transporter</fullName>
    </submittedName>
</protein>
<dbReference type="Pfam" id="PF13407">
    <property type="entry name" value="Peripla_BP_4"/>
    <property type="match status" value="1"/>
</dbReference>
<dbReference type="AlphaFoldDB" id="A0A132F1Y8"/>
<feature type="chain" id="PRO_5007291303" evidence="4">
    <location>
        <begin position="22"/>
        <end position="308"/>
    </location>
</feature>
<comment type="similarity">
    <text evidence="2">Belongs to the bacterial solute-binding protein 2 family.</text>
</comment>
<comment type="caution">
    <text evidence="6">The sequence shown here is derived from an EMBL/GenBank/DDBJ whole genome shotgun (WGS) entry which is preliminary data.</text>
</comment>
<dbReference type="InterPro" id="IPR028082">
    <property type="entry name" value="Peripla_BP_I"/>
</dbReference>
<dbReference type="GO" id="GO:0030313">
    <property type="term" value="C:cell envelope"/>
    <property type="evidence" value="ECO:0007669"/>
    <property type="project" value="UniProtKB-SubCell"/>
</dbReference>
<sequence>MLKKIALCMAAMGIIAGPASAKDLTSIGVTLNSLGNPFYVSMAKGITDRAKQINPNVKITTVASDYDLNKQFSQIDNFIATKVSLILLTAADPQAILPAVKRAEAAGIPVVALDVTAAGTVATVQTDNVKAGEIACRYLSEKLGGKGDVIIMNGPPVSSTIDRVKGCKLALSKGQFNILSDNQDGKVSRDGGLAVGQALMTRFRKFDGMFTVNDQEAIGADLAAKQLKRKGFVLVAVDGSPEIEAALKSDTLIQASAAQNPYGMAIKAVDVGNEIVKTGKPPQNPTILLEPTLVTRDNVAAYKGWGSH</sequence>
<comment type="subcellular location">
    <subcellularLocation>
        <location evidence="1">Cell envelope</location>
    </subcellularLocation>
</comment>
<dbReference type="CDD" id="cd06321">
    <property type="entry name" value="PBP1_ABC_sugar_binding-like"/>
    <property type="match status" value="1"/>
</dbReference>
<evidence type="ECO:0000256" key="2">
    <source>
        <dbReference type="ARBA" id="ARBA00007639"/>
    </source>
</evidence>
<dbReference type="GO" id="GO:0030246">
    <property type="term" value="F:carbohydrate binding"/>
    <property type="evidence" value="ECO:0007669"/>
    <property type="project" value="UniProtKB-ARBA"/>
</dbReference>
<feature type="signal peptide" evidence="4">
    <location>
        <begin position="1"/>
        <end position="21"/>
    </location>
</feature>
<dbReference type="EMBL" id="LPJX01000032">
    <property type="protein sequence ID" value="KWF66346.1"/>
    <property type="molecule type" value="Genomic_DNA"/>
</dbReference>
<evidence type="ECO:0000313" key="7">
    <source>
        <dbReference type="Proteomes" id="UP000061512"/>
    </source>
</evidence>
<feature type="domain" description="Periplasmic binding protein" evidence="5">
    <location>
        <begin position="27"/>
        <end position="280"/>
    </location>
</feature>
<dbReference type="PANTHER" id="PTHR46847:SF2">
    <property type="entry name" value="ABC TRANSPORTER SUGAR-BINDING PROTEIN"/>
    <property type="match status" value="1"/>
</dbReference>
<dbReference type="RefSeq" id="WP_006403123.1">
    <property type="nucleotide sequence ID" value="NZ_LPJX01000032.1"/>
</dbReference>
<dbReference type="Proteomes" id="UP000061512">
    <property type="component" value="Unassembled WGS sequence"/>
</dbReference>
<evidence type="ECO:0000256" key="4">
    <source>
        <dbReference type="SAM" id="SignalP"/>
    </source>
</evidence>
<dbReference type="SUPFAM" id="SSF53822">
    <property type="entry name" value="Periplasmic binding protein-like I"/>
    <property type="match status" value="1"/>
</dbReference>
<evidence type="ECO:0000256" key="1">
    <source>
        <dbReference type="ARBA" id="ARBA00004196"/>
    </source>
</evidence>
<proteinExistence type="inferred from homology"/>
<evidence type="ECO:0000256" key="3">
    <source>
        <dbReference type="ARBA" id="ARBA00022729"/>
    </source>
</evidence>
<keyword evidence="3 4" id="KW-0732">Signal</keyword>
<name>A0A132F1Y8_9BURK</name>
<dbReference type="PANTHER" id="PTHR46847">
    <property type="entry name" value="D-ALLOSE-BINDING PERIPLASMIC PROTEIN-RELATED"/>
    <property type="match status" value="1"/>
</dbReference>